<evidence type="ECO:0000256" key="2">
    <source>
        <dbReference type="SAM" id="SignalP"/>
    </source>
</evidence>
<keyword evidence="1" id="KW-0472">Membrane</keyword>
<protein>
    <recommendedName>
        <fullName evidence="3">Ig-like domain-containing protein</fullName>
    </recommendedName>
</protein>
<dbReference type="Gene3D" id="2.60.40.10">
    <property type="entry name" value="Immunoglobulins"/>
    <property type="match status" value="1"/>
</dbReference>
<feature type="chain" id="PRO_5042277182" description="Ig-like domain-containing protein" evidence="2">
    <location>
        <begin position="20"/>
        <end position="200"/>
    </location>
</feature>
<dbReference type="CDD" id="cd00096">
    <property type="entry name" value="Ig"/>
    <property type="match status" value="1"/>
</dbReference>
<comment type="caution">
    <text evidence="4">The sequence shown here is derived from an EMBL/GenBank/DDBJ whole genome shotgun (WGS) entry which is preliminary data.</text>
</comment>
<dbReference type="Proteomes" id="UP001195483">
    <property type="component" value="Unassembled WGS sequence"/>
</dbReference>
<dbReference type="AlphaFoldDB" id="A0AAE0T9R3"/>
<proteinExistence type="predicted"/>
<dbReference type="PROSITE" id="PS50835">
    <property type="entry name" value="IG_LIKE"/>
    <property type="match status" value="1"/>
</dbReference>
<gene>
    <name evidence="4" type="ORF">CHS0354_041991</name>
</gene>
<keyword evidence="1" id="KW-0812">Transmembrane</keyword>
<sequence length="200" mass="22718">MTIVYTILVTCILPFLTKSENIMLEYYKDVTFECDDVQINVTTISPQPEMHWILPTGKVISKDFTNTSHIHLGGSMNLTIQKIDDEDFGRYFCVIVYRNQTIDVVSHGLNVDGPFYGDLLERYRYNAMIGGIAAAVLFIIIAAFCVVYHFRYVAKKGGDREIEEIDGYNSKVYDNIALEMEMTKTPVNGDTATDVENEKL</sequence>
<accession>A0AAE0T9R3</accession>
<organism evidence="4 5">
    <name type="scientific">Potamilus streckersoni</name>
    <dbReference type="NCBI Taxonomy" id="2493646"/>
    <lineage>
        <taxon>Eukaryota</taxon>
        <taxon>Metazoa</taxon>
        <taxon>Spiralia</taxon>
        <taxon>Lophotrochozoa</taxon>
        <taxon>Mollusca</taxon>
        <taxon>Bivalvia</taxon>
        <taxon>Autobranchia</taxon>
        <taxon>Heteroconchia</taxon>
        <taxon>Palaeoheterodonta</taxon>
        <taxon>Unionida</taxon>
        <taxon>Unionoidea</taxon>
        <taxon>Unionidae</taxon>
        <taxon>Ambleminae</taxon>
        <taxon>Lampsilini</taxon>
        <taxon>Potamilus</taxon>
    </lineage>
</organism>
<reference evidence="4" key="1">
    <citation type="journal article" date="2021" name="Genome Biol. Evol.">
        <title>A High-Quality Reference Genome for a Parasitic Bivalve with Doubly Uniparental Inheritance (Bivalvia: Unionida).</title>
        <authorList>
            <person name="Smith C.H."/>
        </authorList>
    </citation>
    <scope>NUCLEOTIDE SEQUENCE</scope>
    <source>
        <strain evidence="4">CHS0354</strain>
    </source>
</reference>
<evidence type="ECO:0000256" key="1">
    <source>
        <dbReference type="SAM" id="Phobius"/>
    </source>
</evidence>
<reference evidence="4" key="3">
    <citation type="submission" date="2023-05" db="EMBL/GenBank/DDBJ databases">
        <authorList>
            <person name="Smith C.H."/>
        </authorList>
    </citation>
    <scope>NUCLEOTIDE SEQUENCE</scope>
    <source>
        <strain evidence="4">CHS0354</strain>
        <tissue evidence="4">Mantle</tissue>
    </source>
</reference>
<dbReference type="InterPro" id="IPR007110">
    <property type="entry name" value="Ig-like_dom"/>
</dbReference>
<keyword evidence="2" id="KW-0732">Signal</keyword>
<dbReference type="EMBL" id="JAEAOA010002352">
    <property type="protein sequence ID" value="KAK3606354.1"/>
    <property type="molecule type" value="Genomic_DNA"/>
</dbReference>
<name>A0AAE0T9R3_9BIVA</name>
<dbReference type="SUPFAM" id="SSF48726">
    <property type="entry name" value="Immunoglobulin"/>
    <property type="match status" value="1"/>
</dbReference>
<keyword evidence="1" id="KW-1133">Transmembrane helix</keyword>
<evidence type="ECO:0000313" key="5">
    <source>
        <dbReference type="Proteomes" id="UP001195483"/>
    </source>
</evidence>
<reference evidence="4" key="2">
    <citation type="journal article" date="2021" name="Genome Biol. Evol.">
        <title>Developing a high-quality reference genome for a parasitic bivalve with doubly uniparental inheritance (Bivalvia: Unionida).</title>
        <authorList>
            <person name="Smith C.H."/>
        </authorList>
    </citation>
    <scope>NUCLEOTIDE SEQUENCE</scope>
    <source>
        <strain evidence="4">CHS0354</strain>
        <tissue evidence="4">Mantle</tissue>
    </source>
</reference>
<feature type="transmembrane region" description="Helical" evidence="1">
    <location>
        <begin position="127"/>
        <end position="150"/>
    </location>
</feature>
<evidence type="ECO:0000313" key="4">
    <source>
        <dbReference type="EMBL" id="KAK3606354.1"/>
    </source>
</evidence>
<dbReference type="InterPro" id="IPR036179">
    <property type="entry name" value="Ig-like_dom_sf"/>
</dbReference>
<feature type="signal peptide" evidence="2">
    <location>
        <begin position="1"/>
        <end position="19"/>
    </location>
</feature>
<feature type="domain" description="Ig-like" evidence="3">
    <location>
        <begin position="14"/>
        <end position="103"/>
    </location>
</feature>
<dbReference type="InterPro" id="IPR013783">
    <property type="entry name" value="Ig-like_fold"/>
</dbReference>
<keyword evidence="5" id="KW-1185">Reference proteome</keyword>
<evidence type="ECO:0000259" key="3">
    <source>
        <dbReference type="PROSITE" id="PS50835"/>
    </source>
</evidence>